<protein>
    <submittedName>
        <fullName evidence="1">Uncharacterized protein</fullName>
    </submittedName>
</protein>
<dbReference type="RefSeq" id="XP_056512196.1">
    <property type="nucleotide sequence ID" value="XM_056654169.1"/>
</dbReference>
<evidence type="ECO:0000313" key="2">
    <source>
        <dbReference type="Proteomes" id="UP001141434"/>
    </source>
</evidence>
<accession>A0A9W9FJL7</accession>
<gene>
    <name evidence="1" type="ORF">NUU61_003587</name>
</gene>
<dbReference type="EMBL" id="JAPMSZ010000005">
    <property type="protein sequence ID" value="KAJ5101365.1"/>
    <property type="molecule type" value="Genomic_DNA"/>
</dbReference>
<dbReference type="GeneID" id="81393337"/>
<name>A0A9W9FJL7_9EURO</name>
<organism evidence="1 2">
    <name type="scientific">Penicillium alfredii</name>
    <dbReference type="NCBI Taxonomy" id="1506179"/>
    <lineage>
        <taxon>Eukaryota</taxon>
        <taxon>Fungi</taxon>
        <taxon>Dikarya</taxon>
        <taxon>Ascomycota</taxon>
        <taxon>Pezizomycotina</taxon>
        <taxon>Eurotiomycetes</taxon>
        <taxon>Eurotiomycetidae</taxon>
        <taxon>Eurotiales</taxon>
        <taxon>Aspergillaceae</taxon>
        <taxon>Penicillium</taxon>
    </lineage>
</organism>
<comment type="caution">
    <text evidence="1">The sequence shown here is derived from an EMBL/GenBank/DDBJ whole genome shotgun (WGS) entry which is preliminary data.</text>
</comment>
<reference evidence="1" key="2">
    <citation type="journal article" date="2023" name="IMA Fungus">
        <title>Comparative genomic study of the Penicillium genus elucidates a diverse pangenome and 15 lateral gene transfer events.</title>
        <authorList>
            <person name="Petersen C."/>
            <person name="Sorensen T."/>
            <person name="Nielsen M.R."/>
            <person name="Sondergaard T.E."/>
            <person name="Sorensen J.L."/>
            <person name="Fitzpatrick D.A."/>
            <person name="Frisvad J.C."/>
            <person name="Nielsen K.L."/>
        </authorList>
    </citation>
    <scope>NUCLEOTIDE SEQUENCE</scope>
    <source>
        <strain evidence="1">IBT 34128</strain>
    </source>
</reference>
<proteinExistence type="predicted"/>
<evidence type="ECO:0000313" key="1">
    <source>
        <dbReference type="EMBL" id="KAJ5101365.1"/>
    </source>
</evidence>
<dbReference type="Proteomes" id="UP001141434">
    <property type="component" value="Unassembled WGS sequence"/>
</dbReference>
<dbReference type="AlphaFoldDB" id="A0A9W9FJL7"/>
<keyword evidence="2" id="KW-1185">Reference proteome</keyword>
<sequence length="147" mass="16584">MSNFLELLDIVLGLIQHGACPHAGFNFHFMKLRNFLSGFRKLIGRGFDAILKIFHGHKPTQHPSVALPLNSHRAPRVRRFDRAHRFSEAHSPQKREAIRQDLDINAIANICLHLNMISMRKFDQFAQVNGSAKTTTAGVASASYRPT</sequence>
<reference evidence="1" key="1">
    <citation type="submission" date="2022-11" db="EMBL/GenBank/DDBJ databases">
        <authorList>
            <person name="Petersen C."/>
        </authorList>
    </citation>
    <scope>NUCLEOTIDE SEQUENCE</scope>
    <source>
        <strain evidence="1">IBT 34128</strain>
    </source>
</reference>